<dbReference type="InParanoid" id="A0A0E1S3X6"/>
<feature type="compositionally biased region" description="Gly residues" evidence="1">
    <location>
        <begin position="634"/>
        <end position="648"/>
    </location>
</feature>
<dbReference type="SMART" id="SM00546">
    <property type="entry name" value="CUE"/>
    <property type="match status" value="1"/>
</dbReference>
<feature type="compositionally biased region" description="Basic residues" evidence="1">
    <location>
        <begin position="658"/>
        <end position="687"/>
    </location>
</feature>
<protein>
    <submittedName>
        <fullName evidence="3">CUE domain-containing protein</fullName>
    </submittedName>
</protein>
<keyword evidence="4" id="KW-1185">Reference proteome</keyword>
<dbReference type="VEuPathDB" id="FungiDB:CIMG_05514"/>
<organism evidence="3 4">
    <name type="scientific">Coccidioides immitis (strain RS)</name>
    <name type="common">Valley fever fungus</name>
    <dbReference type="NCBI Taxonomy" id="246410"/>
    <lineage>
        <taxon>Eukaryota</taxon>
        <taxon>Fungi</taxon>
        <taxon>Dikarya</taxon>
        <taxon>Ascomycota</taxon>
        <taxon>Pezizomycotina</taxon>
        <taxon>Eurotiomycetes</taxon>
        <taxon>Eurotiomycetidae</taxon>
        <taxon>Onygenales</taxon>
        <taxon>Onygenaceae</taxon>
        <taxon>Coccidioides</taxon>
    </lineage>
</organism>
<evidence type="ECO:0000313" key="4">
    <source>
        <dbReference type="Proteomes" id="UP000001261"/>
    </source>
</evidence>
<evidence type="ECO:0000256" key="1">
    <source>
        <dbReference type="SAM" id="MobiDB-lite"/>
    </source>
</evidence>
<feature type="region of interest" description="Disordered" evidence="1">
    <location>
        <begin position="569"/>
        <end position="687"/>
    </location>
</feature>
<dbReference type="PANTHER" id="PTHR21494:SF0">
    <property type="entry name" value="ACTIVATING SIGNAL COINTEGRATOR 1 COMPLEX SUBUNIT 2"/>
    <property type="match status" value="1"/>
</dbReference>
<name>A0A0E1S3X6_COCIM</name>
<dbReference type="Gene3D" id="1.10.8.10">
    <property type="entry name" value="DNA helicase RuvA subunit, C-terminal domain"/>
    <property type="match status" value="1"/>
</dbReference>
<dbReference type="Pfam" id="PF02845">
    <property type="entry name" value="CUE"/>
    <property type="match status" value="1"/>
</dbReference>
<dbReference type="CDD" id="cd14364">
    <property type="entry name" value="CUE_ASCC2"/>
    <property type="match status" value="1"/>
</dbReference>
<sequence>MTEAKLPPLAPVPPPNVQECIPSEDWASCLDAWIVSVEFRLRVSEGDFETLASKDTQAKSFLSSFFNSPTSLPGPNASTLRRLCFLLARRLLLYVPEHVLDWQFLGAFCSAYNCSSALKTVLRNVWQKASKNLTLSIEKGKTNLMQQLSQSAPGRDSNVLGDLRSLTLLAFSLPEVGYVLMTGSDYIDAMFEAYQTQKDKSLQDAIVANIYVALSSLMITSPPAVSLLLDQLFNLKASARVDGSGSPKDPNLLSDLVCSTNLLKRMDRLCSENPQKRADKLLSSLLSYRKVCRGMHPIRRRPVKENKGKQRRTEADDVNEFHIHKMSLVTQIQDLFPDLGSGYVVKLLDYYSDNVETVVSHLVEDSLPANLKILDHSDQLHIPEVITELAPQSTPPPATSFTRRNVFDNDEFDRLAIAPSKLHFGRTNADLTADDILADRSGHSVNKAAILSALAAFDSDDDEHDDTYDVADVGGTVDSMPPGAGIDPDVEATQRLRSGLREDTESTLFSLYKSNPEAFKRDAATRRSQQRISLRKETGMTDESIEGWAVMLSRDPKRMARMEHDYVLSAGLSGHNQPDLPSTSYRKPRAEDGDGEDHDAENSRVEGSKAGDTAGGPRGHGRAQGRSRGRAGRGGRGGRGDAGAGVAGPSGDHDTAVARRRKDANKSSRANHSRKDQRARKVARGGL</sequence>
<dbReference type="EMBL" id="GG704914">
    <property type="protein sequence ID" value="EAS34490.2"/>
    <property type="molecule type" value="Genomic_DNA"/>
</dbReference>
<proteinExistence type="predicted"/>
<reference evidence="4" key="2">
    <citation type="journal article" date="2010" name="Genome Res.">
        <title>Population genomic sequencing of Coccidioides fungi reveals recent hybridization and transposon control.</title>
        <authorList>
            <person name="Neafsey D.E."/>
            <person name="Barker B.M."/>
            <person name="Sharpton T.J."/>
            <person name="Stajich J.E."/>
            <person name="Park D.J."/>
            <person name="Whiston E."/>
            <person name="Hung C.-Y."/>
            <person name="McMahan C."/>
            <person name="White J."/>
            <person name="Sykes S."/>
            <person name="Heiman D."/>
            <person name="Young S."/>
            <person name="Zeng Q."/>
            <person name="Abouelleil A."/>
            <person name="Aftuck L."/>
            <person name="Bessette D."/>
            <person name="Brown A."/>
            <person name="FitzGerald M."/>
            <person name="Lui A."/>
            <person name="Macdonald J.P."/>
            <person name="Priest M."/>
            <person name="Orbach M.J."/>
            <person name="Galgiani J.N."/>
            <person name="Kirkland T.N."/>
            <person name="Cole G.T."/>
            <person name="Birren B.W."/>
            <person name="Henn M.R."/>
            <person name="Taylor J.W."/>
            <person name="Rounsley S.D."/>
        </authorList>
    </citation>
    <scope>GENOME REANNOTATION</scope>
    <source>
        <strain evidence="4">RS</strain>
    </source>
</reference>
<dbReference type="OMA" id="KMSLVTQ"/>
<dbReference type="PANTHER" id="PTHR21494">
    <property type="entry name" value="ACTIVATING SIGNAL COINTEGRATOR 1 COMPLEX SUBUNIT 2 ASC-1 COMPLEX SUBUNIT P100"/>
    <property type="match status" value="1"/>
</dbReference>
<feature type="domain" description="CUE" evidence="2">
    <location>
        <begin position="324"/>
        <end position="367"/>
    </location>
</feature>
<feature type="compositionally biased region" description="Basic and acidic residues" evidence="1">
    <location>
        <begin position="600"/>
        <end position="609"/>
    </location>
</feature>
<dbReference type="OrthoDB" id="5577209at2759"/>
<dbReference type="InterPro" id="IPR009060">
    <property type="entry name" value="UBA-like_sf"/>
</dbReference>
<dbReference type="Proteomes" id="UP000001261">
    <property type="component" value="Unassembled WGS sequence"/>
</dbReference>
<feature type="compositionally biased region" description="Basic residues" evidence="1">
    <location>
        <begin position="619"/>
        <end position="633"/>
    </location>
</feature>
<gene>
    <name evidence="3" type="ORF">CIMG_05514</name>
</gene>
<dbReference type="InterPro" id="IPR041800">
    <property type="entry name" value="ASCC2_CUE"/>
</dbReference>
<dbReference type="GO" id="GO:0043130">
    <property type="term" value="F:ubiquitin binding"/>
    <property type="evidence" value="ECO:0007669"/>
    <property type="project" value="InterPro"/>
</dbReference>
<dbReference type="SUPFAM" id="SSF46934">
    <property type="entry name" value="UBA-like"/>
    <property type="match status" value="1"/>
</dbReference>
<accession>A0A0E1S3X6</accession>
<dbReference type="GeneID" id="4564120"/>
<dbReference type="AlphaFoldDB" id="A0A0E1S3X6"/>
<dbReference type="InterPro" id="IPR052586">
    <property type="entry name" value="ASCC2"/>
</dbReference>
<dbReference type="InterPro" id="IPR003892">
    <property type="entry name" value="CUE"/>
</dbReference>
<reference evidence="4" key="1">
    <citation type="journal article" date="2009" name="Genome Res.">
        <title>Comparative genomic analyses of the human fungal pathogens Coccidioides and their relatives.</title>
        <authorList>
            <person name="Sharpton T.J."/>
            <person name="Stajich J.E."/>
            <person name="Rounsley S.D."/>
            <person name="Gardner M.J."/>
            <person name="Wortman J.R."/>
            <person name="Jordar V.S."/>
            <person name="Maiti R."/>
            <person name="Kodira C.D."/>
            <person name="Neafsey D.E."/>
            <person name="Zeng Q."/>
            <person name="Hung C.-Y."/>
            <person name="McMahan C."/>
            <person name="Muszewska A."/>
            <person name="Grynberg M."/>
            <person name="Mandel M.A."/>
            <person name="Kellner E.M."/>
            <person name="Barker B.M."/>
            <person name="Galgiani J.N."/>
            <person name="Orbach M.J."/>
            <person name="Kirkland T.N."/>
            <person name="Cole G.T."/>
            <person name="Henn M.R."/>
            <person name="Birren B.W."/>
            <person name="Taylor J.W."/>
        </authorList>
    </citation>
    <scope>NUCLEOTIDE SEQUENCE [LARGE SCALE GENOMIC DNA]</scope>
    <source>
        <strain evidence="4">RS</strain>
    </source>
</reference>
<evidence type="ECO:0000259" key="2">
    <source>
        <dbReference type="PROSITE" id="PS51140"/>
    </source>
</evidence>
<evidence type="ECO:0000313" key="3">
    <source>
        <dbReference type="EMBL" id="EAS34490.2"/>
    </source>
</evidence>
<dbReference type="PROSITE" id="PS51140">
    <property type="entry name" value="CUE"/>
    <property type="match status" value="1"/>
</dbReference>
<feature type="compositionally biased region" description="Polar residues" evidence="1">
    <location>
        <begin position="574"/>
        <end position="585"/>
    </location>
</feature>
<dbReference type="KEGG" id="cim:CIMG_05514"/>
<dbReference type="RefSeq" id="XP_001246073.2">
    <property type="nucleotide sequence ID" value="XM_001246072.2"/>
</dbReference>